<feature type="chain" id="PRO_5035455464" description="Peptidase S1 domain-containing protein" evidence="1">
    <location>
        <begin position="19"/>
        <end position="284"/>
    </location>
</feature>
<gene>
    <name evidence="3" type="ORF">ILUMI_02081</name>
</gene>
<dbReference type="Gene3D" id="2.40.10.10">
    <property type="entry name" value="Trypsin-like serine proteases"/>
    <property type="match status" value="2"/>
</dbReference>
<dbReference type="InterPro" id="IPR001254">
    <property type="entry name" value="Trypsin_dom"/>
</dbReference>
<dbReference type="Pfam" id="PF00089">
    <property type="entry name" value="Trypsin"/>
    <property type="match status" value="1"/>
</dbReference>
<proteinExistence type="predicted"/>
<name>A0A8K0GLN2_IGNLU</name>
<dbReference type="EMBL" id="VTPC01000863">
    <property type="protein sequence ID" value="KAF2904096.1"/>
    <property type="molecule type" value="Genomic_DNA"/>
</dbReference>
<accession>A0A8K0GLN2</accession>
<keyword evidence="1" id="KW-0732">Signal</keyword>
<dbReference type="InterPro" id="IPR009003">
    <property type="entry name" value="Peptidase_S1_PA"/>
</dbReference>
<dbReference type="InterPro" id="IPR043504">
    <property type="entry name" value="Peptidase_S1_PA_chymotrypsin"/>
</dbReference>
<evidence type="ECO:0000256" key="1">
    <source>
        <dbReference type="SAM" id="SignalP"/>
    </source>
</evidence>
<organism evidence="3 4">
    <name type="scientific">Ignelater luminosus</name>
    <name type="common">Cucubano</name>
    <name type="synonym">Pyrophorus luminosus</name>
    <dbReference type="NCBI Taxonomy" id="2038154"/>
    <lineage>
        <taxon>Eukaryota</taxon>
        <taxon>Metazoa</taxon>
        <taxon>Ecdysozoa</taxon>
        <taxon>Arthropoda</taxon>
        <taxon>Hexapoda</taxon>
        <taxon>Insecta</taxon>
        <taxon>Pterygota</taxon>
        <taxon>Neoptera</taxon>
        <taxon>Endopterygota</taxon>
        <taxon>Coleoptera</taxon>
        <taxon>Polyphaga</taxon>
        <taxon>Elateriformia</taxon>
        <taxon>Elateroidea</taxon>
        <taxon>Elateridae</taxon>
        <taxon>Agrypninae</taxon>
        <taxon>Pyrophorini</taxon>
        <taxon>Ignelater</taxon>
    </lineage>
</organism>
<reference evidence="3" key="1">
    <citation type="submission" date="2019-08" db="EMBL/GenBank/DDBJ databases">
        <title>The genome of the North American firefly Photinus pyralis.</title>
        <authorList>
            <consortium name="Photinus pyralis genome working group"/>
            <person name="Fallon T.R."/>
            <person name="Sander Lower S.E."/>
            <person name="Weng J.-K."/>
        </authorList>
    </citation>
    <scope>NUCLEOTIDE SEQUENCE</scope>
    <source>
        <strain evidence="3">TRF0915ILg1</strain>
        <tissue evidence="3">Whole body</tissue>
    </source>
</reference>
<dbReference type="SMART" id="SM00020">
    <property type="entry name" value="Tryp_SPc"/>
    <property type="match status" value="1"/>
</dbReference>
<evidence type="ECO:0000313" key="3">
    <source>
        <dbReference type="EMBL" id="KAF2904096.1"/>
    </source>
</evidence>
<dbReference type="AlphaFoldDB" id="A0A8K0GLN2"/>
<dbReference type="PANTHER" id="PTHR24260:SF132">
    <property type="entry name" value="PEPTIDASE S1 DOMAIN-CONTAINING PROTEIN"/>
    <property type="match status" value="1"/>
</dbReference>
<dbReference type="PROSITE" id="PS51257">
    <property type="entry name" value="PROKAR_LIPOPROTEIN"/>
    <property type="match status" value="1"/>
</dbReference>
<dbReference type="PANTHER" id="PTHR24260">
    <property type="match status" value="1"/>
</dbReference>
<dbReference type="OrthoDB" id="546450at2759"/>
<dbReference type="GO" id="GO:0004252">
    <property type="term" value="F:serine-type endopeptidase activity"/>
    <property type="evidence" value="ECO:0007669"/>
    <property type="project" value="InterPro"/>
</dbReference>
<dbReference type="InterPro" id="IPR051333">
    <property type="entry name" value="CLIP_Serine_Protease"/>
</dbReference>
<dbReference type="PROSITE" id="PS50240">
    <property type="entry name" value="TRYPSIN_DOM"/>
    <property type="match status" value="1"/>
</dbReference>
<feature type="domain" description="Peptidase S1" evidence="2">
    <location>
        <begin position="13"/>
        <end position="275"/>
    </location>
</feature>
<dbReference type="Proteomes" id="UP000801492">
    <property type="component" value="Unassembled WGS sequence"/>
</dbReference>
<evidence type="ECO:0000313" key="4">
    <source>
        <dbReference type="Proteomes" id="UP000801492"/>
    </source>
</evidence>
<dbReference type="SUPFAM" id="SSF50494">
    <property type="entry name" value="Trypsin-like serine proteases"/>
    <property type="match status" value="1"/>
</dbReference>
<protein>
    <recommendedName>
        <fullName evidence="2">Peptidase S1 domain-containing protein</fullName>
    </recommendedName>
</protein>
<keyword evidence="4" id="KW-1185">Reference proteome</keyword>
<comment type="caution">
    <text evidence="3">The sequence shown here is derived from an EMBL/GenBank/DDBJ whole genome shotgun (WGS) entry which is preliminary data.</text>
</comment>
<dbReference type="GO" id="GO:0006508">
    <property type="term" value="P:proteolysis"/>
    <property type="evidence" value="ECO:0007669"/>
    <property type="project" value="InterPro"/>
</dbReference>
<feature type="signal peptide" evidence="1">
    <location>
        <begin position="1"/>
        <end position="18"/>
    </location>
</feature>
<evidence type="ECO:0000259" key="2">
    <source>
        <dbReference type="PROSITE" id="PS50240"/>
    </source>
</evidence>
<sequence>MILKFLLYSFFTIIGISCQTHENRVAFNLRTTIDYWRFVVSILVRGDLIKVEYEWEFHCGGVIITSTYALTTGWCIKKLIDEEIPIHDMIVRGNTETWNCSCGRKRDHTIQGFVMHENFKESASPFSPTVYTNDIGIISVIDEFNGLYEVPSSYRMGTMFWTSQKLESVVVGWGYESKTAKGISDRLHYGTVKLYDRQECESRFRGVLPPHVYCIMLHQTPNVCTYESGGLHTGFINQYNILIGLISSGIRCDSVLPTLITNISEFTNWVKGRMKENDNMWPIR</sequence>